<feature type="binding site" evidence="5">
    <location>
        <position position="231"/>
    </location>
    <ligand>
        <name>Zn(2+)</name>
        <dbReference type="ChEBI" id="CHEBI:29105"/>
        <label>1</label>
    </ligand>
</feature>
<feature type="active site" description="Proton donor" evidence="3">
    <location>
        <position position="190"/>
    </location>
</feature>
<evidence type="ECO:0000256" key="5">
    <source>
        <dbReference type="PIRSR" id="PIRSR623088-3"/>
    </source>
</evidence>
<keyword evidence="1 5" id="KW-0479">Metal-binding</keyword>
<feature type="binding site" evidence="4">
    <location>
        <position position="384"/>
    </location>
    <ligand>
        <name>AMP</name>
        <dbReference type="ChEBI" id="CHEBI:456215"/>
    </ligand>
</feature>
<reference evidence="7 8" key="1">
    <citation type="submission" date="2020-02" db="EMBL/GenBank/DDBJ databases">
        <title>Draft genome sequence of Haematococcus lacustris strain NIES-144.</title>
        <authorList>
            <person name="Morimoto D."/>
            <person name="Nakagawa S."/>
            <person name="Yoshida T."/>
            <person name="Sawayama S."/>
        </authorList>
    </citation>
    <scope>NUCLEOTIDE SEQUENCE [LARGE SCALE GENOMIC DNA]</scope>
    <source>
        <strain evidence="7 8">NIES-144</strain>
    </source>
</reference>
<evidence type="ECO:0000256" key="4">
    <source>
        <dbReference type="PIRSR" id="PIRSR623088-2"/>
    </source>
</evidence>
<proteinExistence type="predicted"/>
<dbReference type="InterPro" id="IPR002073">
    <property type="entry name" value="PDEase_catalytic_dom"/>
</dbReference>
<dbReference type="InterPro" id="IPR023088">
    <property type="entry name" value="PDEase"/>
</dbReference>
<dbReference type="CDD" id="cd00077">
    <property type="entry name" value="HDc"/>
    <property type="match status" value="1"/>
</dbReference>
<dbReference type="PROSITE" id="PS51845">
    <property type="entry name" value="PDEASE_I_2"/>
    <property type="match status" value="1"/>
</dbReference>
<dbReference type="GO" id="GO:0007165">
    <property type="term" value="P:signal transduction"/>
    <property type="evidence" value="ECO:0007669"/>
    <property type="project" value="InterPro"/>
</dbReference>
<evidence type="ECO:0000313" key="7">
    <source>
        <dbReference type="EMBL" id="GFH24725.1"/>
    </source>
</evidence>
<dbReference type="EMBL" id="BLLF01002616">
    <property type="protein sequence ID" value="GFH24725.1"/>
    <property type="molecule type" value="Genomic_DNA"/>
</dbReference>
<dbReference type="Gene3D" id="1.10.1300.10">
    <property type="entry name" value="3'5'-cyclic nucleotide phosphodiesterase, catalytic domain"/>
    <property type="match status" value="1"/>
</dbReference>
<dbReference type="Pfam" id="PF00233">
    <property type="entry name" value="PDEase_I"/>
    <property type="match status" value="1"/>
</dbReference>
<keyword evidence="2" id="KW-0378">Hydrolase</keyword>
<dbReference type="PANTHER" id="PTHR11347">
    <property type="entry name" value="CYCLIC NUCLEOTIDE PHOSPHODIESTERASE"/>
    <property type="match status" value="1"/>
</dbReference>
<feature type="binding site" evidence="4">
    <location>
        <position position="435"/>
    </location>
    <ligand>
        <name>AMP</name>
        <dbReference type="ChEBI" id="CHEBI:456215"/>
    </ligand>
</feature>
<evidence type="ECO:0000313" key="8">
    <source>
        <dbReference type="Proteomes" id="UP000485058"/>
    </source>
</evidence>
<feature type="domain" description="PDEase" evidence="6">
    <location>
        <begin position="114"/>
        <end position="465"/>
    </location>
</feature>
<evidence type="ECO:0000259" key="6">
    <source>
        <dbReference type="PROSITE" id="PS51845"/>
    </source>
</evidence>
<evidence type="ECO:0000256" key="3">
    <source>
        <dbReference type="PIRSR" id="PIRSR623088-1"/>
    </source>
</evidence>
<protein>
    <submittedName>
        <fullName evidence="7">Phosphodiesterase</fullName>
    </submittedName>
</protein>
<dbReference type="AlphaFoldDB" id="A0A699ZS55"/>
<accession>A0A699ZS55</accession>
<gene>
    <name evidence="7" type="ORF">HaLaN_22575</name>
</gene>
<dbReference type="PRINTS" id="PR00387">
    <property type="entry name" value="PDIESTERASE1"/>
</dbReference>
<sequence>MALSAATFTVLLSRYENRALLHSLLPRAAIEKMQAEFKWAHADDEQSQVAMVESGTPAEMILSVMEDILLGRPPALPKVMAVRHTLQQSLDVYQPLQADLTQRMAETGNMDGEVRDALMLQLVESCLSSANSWAFDAFQLTSATAGRPLSVLAYWLLHQSGLAAWAHLDHTKLARWLCRIEDGYCANPYHNRSHAADVVQTMHMLLTRGGLMPGYADHLTQLAAYLAAVCHDYQHIGRTNDWLVETQDELALRYNDRSPMENHHLAGAFSLLKHPDINFLQAMPKATYDRLRKLMIELVLGTDMKQHFSIIGQFTALHRPGGDGQAAGKTAIPSHVRAPQQARSSNSSAASFAQDSSQDINASLQPVSDQDKLLSLQMALKCSDLGHLAAPLPVHLAWVSRLEAEFFAQGDAERAQGLTISPLCDRTKQGITKSQVGFFDFVALPLFTNFTARQDKVDAGDVVVL</sequence>
<dbReference type="GO" id="GO:0004114">
    <property type="term" value="F:3',5'-cyclic-nucleotide phosphodiesterase activity"/>
    <property type="evidence" value="ECO:0007669"/>
    <property type="project" value="InterPro"/>
</dbReference>
<name>A0A699ZS55_HAELA</name>
<feature type="binding site" evidence="4">
    <location>
        <begin position="190"/>
        <end position="194"/>
    </location>
    <ligand>
        <name>AMP</name>
        <dbReference type="ChEBI" id="CHEBI:456215"/>
    </ligand>
</feature>
<dbReference type="Proteomes" id="UP000485058">
    <property type="component" value="Unassembled WGS sequence"/>
</dbReference>
<feature type="binding site" evidence="5">
    <location>
        <position position="232"/>
    </location>
    <ligand>
        <name>Zn(2+)</name>
        <dbReference type="ChEBI" id="CHEBI:29105"/>
        <label>1</label>
    </ligand>
</feature>
<dbReference type="GO" id="GO:0046872">
    <property type="term" value="F:metal ion binding"/>
    <property type="evidence" value="ECO:0007669"/>
    <property type="project" value="UniProtKB-KW"/>
</dbReference>
<evidence type="ECO:0000256" key="2">
    <source>
        <dbReference type="ARBA" id="ARBA00022801"/>
    </source>
</evidence>
<organism evidence="7 8">
    <name type="scientific">Haematococcus lacustris</name>
    <name type="common">Green alga</name>
    <name type="synonym">Haematococcus pluvialis</name>
    <dbReference type="NCBI Taxonomy" id="44745"/>
    <lineage>
        <taxon>Eukaryota</taxon>
        <taxon>Viridiplantae</taxon>
        <taxon>Chlorophyta</taxon>
        <taxon>core chlorophytes</taxon>
        <taxon>Chlorophyceae</taxon>
        <taxon>CS clade</taxon>
        <taxon>Chlamydomonadales</taxon>
        <taxon>Haematococcaceae</taxon>
        <taxon>Haematococcus</taxon>
    </lineage>
</organism>
<dbReference type="InterPro" id="IPR036971">
    <property type="entry name" value="PDEase_catalytic_dom_sf"/>
</dbReference>
<feature type="binding site" evidence="5">
    <location>
        <position position="384"/>
    </location>
    <ligand>
        <name>Zn(2+)</name>
        <dbReference type="ChEBI" id="CHEBI:29105"/>
        <label>1</label>
    </ligand>
</feature>
<feature type="binding site" evidence="5">
    <location>
        <position position="232"/>
    </location>
    <ligand>
        <name>Zn(2+)</name>
        <dbReference type="ChEBI" id="CHEBI:29105"/>
        <label>2</label>
    </ligand>
</feature>
<evidence type="ECO:0000256" key="1">
    <source>
        <dbReference type="ARBA" id="ARBA00022723"/>
    </source>
</evidence>
<feature type="binding site" evidence="5">
    <location>
        <position position="194"/>
    </location>
    <ligand>
        <name>Zn(2+)</name>
        <dbReference type="ChEBI" id="CHEBI:29105"/>
        <label>1</label>
    </ligand>
</feature>
<keyword evidence="8" id="KW-1185">Reference proteome</keyword>
<dbReference type="SUPFAM" id="SSF109604">
    <property type="entry name" value="HD-domain/PDEase-like"/>
    <property type="match status" value="1"/>
</dbReference>
<feature type="binding site" evidence="4">
    <location>
        <position position="232"/>
    </location>
    <ligand>
        <name>AMP</name>
        <dbReference type="ChEBI" id="CHEBI:456215"/>
    </ligand>
</feature>
<comment type="caution">
    <text evidence="7">The sequence shown here is derived from an EMBL/GenBank/DDBJ whole genome shotgun (WGS) entry which is preliminary data.</text>
</comment>
<dbReference type="InterPro" id="IPR003607">
    <property type="entry name" value="HD/PDEase_dom"/>
</dbReference>